<organism evidence="1 2">
    <name type="scientific">Metarhizium robertsii</name>
    <dbReference type="NCBI Taxonomy" id="568076"/>
    <lineage>
        <taxon>Eukaryota</taxon>
        <taxon>Fungi</taxon>
        <taxon>Dikarya</taxon>
        <taxon>Ascomycota</taxon>
        <taxon>Pezizomycotina</taxon>
        <taxon>Sordariomycetes</taxon>
        <taxon>Hypocreomycetidae</taxon>
        <taxon>Hypocreales</taxon>
        <taxon>Clavicipitaceae</taxon>
        <taxon>Metarhizium</taxon>
    </lineage>
</organism>
<accession>A0A014N8S8</accession>
<comment type="caution">
    <text evidence="1">The sequence shown here is derived from an EMBL/GenBank/DDBJ whole genome shotgun (WGS) entry which is preliminary data.</text>
</comment>
<dbReference type="AlphaFoldDB" id="A0A014N8S8"/>
<proteinExistence type="predicted"/>
<evidence type="ECO:0000313" key="2">
    <source>
        <dbReference type="Proteomes" id="UP000030151"/>
    </source>
</evidence>
<dbReference type="HOGENOM" id="CLU_2360181_0_0_1"/>
<dbReference type="EMBL" id="JELW01000050">
    <property type="protein sequence ID" value="EXU96407.1"/>
    <property type="molecule type" value="Genomic_DNA"/>
</dbReference>
<dbReference type="Proteomes" id="UP000030151">
    <property type="component" value="Unassembled WGS sequence"/>
</dbReference>
<reference evidence="1 2" key="1">
    <citation type="submission" date="2014-02" db="EMBL/GenBank/DDBJ databases">
        <title>The genome sequence of the entomopathogenic fungus Metarhizium robertsii ARSEF 2575.</title>
        <authorList>
            <person name="Giuliano Garisto Donzelli B."/>
            <person name="Roe B.A."/>
            <person name="Macmil S.L."/>
            <person name="Krasnoff S.B."/>
            <person name="Gibson D.M."/>
        </authorList>
    </citation>
    <scope>NUCLEOTIDE SEQUENCE [LARGE SCALE GENOMIC DNA]</scope>
    <source>
        <strain evidence="1 2">ARSEF 2575</strain>
    </source>
</reference>
<gene>
    <name evidence="1" type="ORF">X797_010525</name>
</gene>
<protein>
    <submittedName>
        <fullName evidence="1">Uncharacterized protein</fullName>
    </submittedName>
</protein>
<sequence>MKAMTIALLYLGGRYQTGDLLAYYAPNCVKALDAALGLQCSCPNYPSITDGCCDYVGGTKAGAKGSAQRRVSTHAYCHNRAEQGSVYYLPNITPSC</sequence>
<name>A0A014N8S8_9HYPO</name>
<evidence type="ECO:0000313" key="1">
    <source>
        <dbReference type="EMBL" id="EXU96407.1"/>
    </source>
</evidence>